<evidence type="ECO:0000256" key="4">
    <source>
        <dbReference type="ARBA" id="ARBA00035263"/>
    </source>
</evidence>
<dbReference type="InterPro" id="IPR000307">
    <property type="entry name" value="Ribosomal_bS16"/>
</dbReference>
<evidence type="ECO:0000313" key="7">
    <source>
        <dbReference type="Proteomes" id="UP000276133"/>
    </source>
</evidence>
<comment type="caution">
    <text evidence="6">The sequence shown here is derived from an EMBL/GenBank/DDBJ whole genome shotgun (WGS) entry which is preliminary data.</text>
</comment>
<evidence type="ECO:0000256" key="5">
    <source>
        <dbReference type="ARBA" id="ARBA00035438"/>
    </source>
</evidence>
<organism evidence="6 7">
    <name type="scientific">Brachionus plicatilis</name>
    <name type="common">Marine rotifer</name>
    <name type="synonym">Brachionus muelleri</name>
    <dbReference type="NCBI Taxonomy" id="10195"/>
    <lineage>
        <taxon>Eukaryota</taxon>
        <taxon>Metazoa</taxon>
        <taxon>Spiralia</taxon>
        <taxon>Gnathifera</taxon>
        <taxon>Rotifera</taxon>
        <taxon>Eurotatoria</taxon>
        <taxon>Monogononta</taxon>
        <taxon>Pseudotrocha</taxon>
        <taxon>Ploima</taxon>
        <taxon>Brachionidae</taxon>
        <taxon>Brachionus</taxon>
    </lineage>
</organism>
<dbReference type="Proteomes" id="UP000276133">
    <property type="component" value="Unassembled WGS sequence"/>
</dbReference>
<dbReference type="SUPFAM" id="SSF54565">
    <property type="entry name" value="Ribosomal protein S16"/>
    <property type="match status" value="1"/>
</dbReference>
<evidence type="ECO:0000256" key="1">
    <source>
        <dbReference type="ARBA" id="ARBA00006668"/>
    </source>
</evidence>
<dbReference type="GO" id="GO:0005763">
    <property type="term" value="C:mitochondrial small ribosomal subunit"/>
    <property type="evidence" value="ECO:0007669"/>
    <property type="project" value="TreeGrafter"/>
</dbReference>
<evidence type="ECO:0000256" key="3">
    <source>
        <dbReference type="ARBA" id="ARBA00023274"/>
    </source>
</evidence>
<evidence type="ECO:0000313" key="6">
    <source>
        <dbReference type="EMBL" id="RNA19566.1"/>
    </source>
</evidence>
<dbReference type="EMBL" id="REGN01004020">
    <property type="protein sequence ID" value="RNA19566.1"/>
    <property type="molecule type" value="Genomic_DNA"/>
</dbReference>
<protein>
    <recommendedName>
        <fullName evidence="4">Small ribosomal subunit protein bS16m</fullName>
    </recommendedName>
    <alternativeName>
        <fullName evidence="5">28S ribosomal protein S16, mitochondrial</fullName>
    </alternativeName>
</protein>
<sequence>MLSSLAKTFGLAQILRPINSSLLIKNNIHLSQRLNADSDDSKIILTEDQPEIPPNYGFPGNEDVRSIYEMKKINRSFKYGNPPKLRRNYIKGPLVIRLIPISNCSNRRFFRIAVTHQNYDLSDGFIEDLGSIDPMPNKDNNIMVALNIERIKYYLSRSTPLNAKVSEILGLAGLLPLHPNSYLTAYRNRKKQEAEKTQEQVEK</sequence>
<proteinExistence type="inferred from homology"/>
<dbReference type="GO" id="GO:0032543">
    <property type="term" value="P:mitochondrial translation"/>
    <property type="evidence" value="ECO:0007669"/>
    <property type="project" value="TreeGrafter"/>
</dbReference>
<dbReference type="Pfam" id="PF00886">
    <property type="entry name" value="Ribosomal_S16"/>
    <property type="match status" value="1"/>
</dbReference>
<comment type="similarity">
    <text evidence="1">Belongs to the bacterial ribosomal protein bS16 family.</text>
</comment>
<dbReference type="Gene3D" id="3.30.1320.10">
    <property type="match status" value="1"/>
</dbReference>
<keyword evidence="2" id="KW-0689">Ribosomal protein</keyword>
<reference evidence="6 7" key="1">
    <citation type="journal article" date="2018" name="Sci. Rep.">
        <title>Genomic signatures of local adaptation to the degree of environmental predictability in rotifers.</title>
        <authorList>
            <person name="Franch-Gras L."/>
            <person name="Hahn C."/>
            <person name="Garcia-Roger E.M."/>
            <person name="Carmona M.J."/>
            <person name="Serra M."/>
            <person name="Gomez A."/>
        </authorList>
    </citation>
    <scope>NUCLEOTIDE SEQUENCE [LARGE SCALE GENOMIC DNA]</scope>
    <source>
        <strain evidence="6">HYR1</strain>
    </source>
</reference>
<keyword evidence="3" id="KW-0687">Ribonucleoprotein</keyword>
<keyword evidence="7" id="KW-1185">Reference proteome</keyword>
<dbReference type="PANTHER" id="PTHR12919">
    <property type="entry name" value="30S RIBOSOMAL PROTEIN S16"/>
    <property type="match status" value="1"/>
</dbReference>
<gene>
    <name evidence="6" type="ORF">BpHYR1_044767</name>
</gene>
<dbReference type="GO" id="GO:0003735">
    <property type="term" value="F:structural constituent of ribosome"/>
    <property type="evidence" value="ECO:0007669"/>
    <property type="project" value="InterPro"/>
</dbReference>
<name>A0A3M7R7R0_BRAPC</name>
<dbReference type="OrthoDB" id="407221at2759"/>
<evidence type="ECO:0000256" key="2">
    <source>
        <dbReference type="ARBA" id="ARBA00022980"/>
    </source>
</evidence>
<dbReference type="AlphaFoldDB" id="A0A3M7R7R0"/>
<accession>A0A3M7R7R0</accession>
<dbReference type="PANTHER" id="PTHR12919:SF20">
    <property type="entry name" value="SMALL RIBOSOMAL SUBUNIT PROTEIN BS16M"/>
    <property type="match status" value="1"/>
</dbReference>
<dbReference type="InterPro" id="IPR023803">
    <property type="entry name" value="Ribosomal_bS16_dom_sf"/>
</dbReference>
<dbReference type="STRING" id="10195.A0A3M7R7R0"/>